<dbReference type="EMBL" id="JQIF01000017">
    <property type="protein sequence ID" value="KGJ54323.1"/>
    <property type="molecule type" value="Genomic_DNA"/>
</dbReference>
<evidence type="ECO:0000313" key="4">
    <source>
        <dbReference type="Proteomes" id="UP000030008"/>
    </source>
</evidence>
<reference evidence="3 4" key="1">
    <citation type="submission" date="2014-08" db="EMBL/GenBank/DDBJ databases">
        <title>Clostridium innocuum, an unnegligible vancomycin-resistant pathogen causing extra-intestinal infections.</title>
        <authorList>
            <person name="Feng Y."/>
            <person name="Chiu C.-H."/>
        </authorList>
    </citation>
    <scope>NUCLEOTIDE SEQUENCE [LARGE SCALE GENOMIC DNA]</scope>
    <source>
        <strain evidence="3 4">AN88</strain>
    </source>
</reference>
<sequence length="162" mass="18271">MKALGTKISELRKARGMTQDELADKMGVSPQAVSKWENDLSMPDLPVLIELSDFFHISLDDFLKEKVQTVELLPEDKRKDIEQMFLRVYVDSENGDRVRVNLPLALVKMARDMGVDIPQMTDNPMMQKIDLGMIMQLIESGVIGKLVEVDSANGDHVEVIVE</sequence>
<evidence type="ECO:0000256" key="1">
    <source>
        <dbReference type="ARBA" id="ARBA00023125"/>
    </source>
</evidence>
<dbReference type="Proteomes" id="UP000030008">
    <property type="component" value="Unassembled WGS sequence"/>
</dbReference>
<evidence type="ECO:0000313" key="3">
    <source>
        <dbReference type="EMBL" id="KGJ54323.1"/>
    </source>
</evidence>
<dbReference type="AlphaFoldDB" id="A0A099IBK4"/>
<dbReference type="PANTHER" id="PTHR46558:SF4">
    <property type="entry name" value="DNA-BIDING PHAGE PROTEIN"/>
    <property type="match status" value="1"/>
</dbReference>
<gene>
    <name evidence="3" type="ORF">CIAN88_04070</name>
</gene>
<dbReference type="CDD" id="cd00093">
    <property type="entry name" value="HTH_XRE"/>
    <property type="match status" value="1"/>
</dbReference>
<organism evidence="3 4">
    <name type="scientific">Clostridium innocuum</name>
    <dbReference type="NCBI Taxonomy" id="1522"/>
    <lineage>
        <taxon>Bacteria</taxon>
        <taxon>Bacillati</taxon>
        <taxon>Bacillota</taxon>
        <taxon>Clostridia</taxon>
        <taxon>Eubacteriales</taxon>
        <taxon>Clostridiaceae</taxon>
        <taxon>Clostridium</taxon>
    </lineage>
</organism>
<dbReference type="RefSeq" id="WP_044904216.1">
    <property type="nucleotide sequence ID" value="NZ_JQIF01000017.1"/>
</dbReference>
<dbReference type="Gene3D" id="1.10.260.40">
    <property type="entry name" value="lambda repressor-like DNA-binding domains"/>
    <property type="match status" value="1"/>
</dbReference>
<dbReference type="Pfam" id="PF01381">
    <property type="entry name" value="HTH_3"/>
    <property type="match status" value="1"/>
</dbReference>
<dbReference type="PANTHER" id="PTHR46558">
    <property type="entry name" value="TRACRIPTIONAL REGULATORY PROTEIN-RELATED-RELATED"/>
    <property type="match status" value="1"/>
</dbReference>
<name>A0A099IBK4_CLOIN</name>
<accession>A0A099IBK4</accession>
<protein>
    <submittedName>
        <fullName evidence="3">DNA-binding protein</fullName>
    </submittedName>
</protein>
<comment type="caution">
    <text evidence="3">The sequence shown here is derived from an EMBL/GenBank/DDBJ whole genome shotgun (WGS) entry which is preliminary data.</text>
</comment>
<dbReference type="SUPFAM" id="SSF47413">
    <property type="entry name" value="lambda repressor-like DNA-binding domains"/>
    <property type="match status" value="1"/>
</dbReference>
<keyword evidence="1 3" id="KW-0238">DNA-binding</keyword>
<dbReference type="GO" id="GO:0003677">
    <property type="term" value="F:DNA binding"/>
    <property type="evidence" value="ECO:0007669"/>
    <property type="project" value="UniProtKB-KW"/>
</dbReference>
<evidence type="ECO:0000259" key="2">
    <source>
        <dbReference type="PROSITE" id="PS50943"/>
    </source>
</evidence>
<dbReference type="PROSITE" id="PS50943">
    <property type="entry name" value="HTH_CROC1"/>
    <property type="match status" value="1"/>
</dbReference>
<feature type="domain" description="HTH cro/C1-type" evidence="2">
    <location>
        <begin position="8"/>
        <end position="62"/>
    </location>
</feature>
<dbReference type="SMART" id="SM00530">
    <property type="entry name" value="HTH_XRE"/>
    <property type="match status" value="1"/>
</dbReference>
<proteinExistence type="predicted"/>
<dbReference type="InterPro" id="IPR010982">
    <property type="entry name" value="Lambda_DNA-bd_dom_sf"/>
</dbReference>
<dbReference type="InterPro" id="IPR001387">
    <property type="entry name" value="Cro/C1-type_HTH"/>
</dbReference>